<dbReference type="PROSITE" id="PS00570">
    <property type="entry name" value="RING_HYDROXYL_ALPHA"/>
    <property type="match status" value="1"/>
</dbReference>
<dbReference type="InterPro" id="IPR036922">
    <property type="entry name" value="Rieske_2Fe-2S_sf"/>
</dbReference>
<dbReference type="SUPFAM" id="SSF55961">
    <property type="entry name" value="Bet v1-like"/>
    <property type="match status" value="1"/>
</dbReference>
<dbReference type="CDD" id="cd03469">
    <property type="entry name" value="Rieske_RO_Alpha_N"/>
    <property type="match status" value="1"/>
</dbReference>
<dbReference type="InterPro" id="IPR015881">
    <property type="entry name" value="ARHD_Rieske_2Fe_2S"/>
</dbReference>
<organism evidence="7 8">
    <name type="scientific">Dulcicalothrix desertica PCC 7102</name>
    <dbReference type="NCBI Taxonomy" id="232991"/>
    <lineage>
        <taxon>Bacteria</taxon>
        <taxon>Bacillati</taxon>
        <taxon>Cyanobacteriota</taxon>
        <taxon>Cyanophyceae</taxon>
        <taxon>Nostocales</taxon>
        <taxon>Calotrichaceae</taxon>
        <taxon>Dulcicalothrix</taxon>
    </lineage>
</organism>
<keyword evidence="4" id="KW-0408">Iron</keyword>
<name>A0A3S1C7S8_9CYAN</name>
<dbReference type="GO" id="GO:0004497">
    <property type="term" value="F:monooxygenase activity"/>
    <property type="evidence" value="ECO:0007669"/>
    <property type="project" value="UniProtKB-ARBA"/>
</dbReference>
<evidence type="ECO:0000259" key="6">
    <source>
        <dbReference type="PROSITE" id="PS51296"/>
    </source>
</evidence>
<dbReference type="RefSeq" id="WP_127086256.1">
    <property type="nucleotide sequence ID" value="NZ_RSCL01000030.1"/>
</dbReference>
<dbReference type="PROSITE" id="PS51296">
    <property type="entry name" value="RIESKE"/>
    <property type="match status" value="1"/>
</dbReference>
<dbReference type="SUPFAM" id="SSF50022">
    <property type="entry name" value="ISP domain"/>
    <property type="match status" value="1"/>
</dbReference>
<protein>
    <submittedName>
        <fullName evidence="7">Chlorophyll a oxygenase</fullName>
    </submittedName>
</protein>
<reference evidence="7" key="1">
    <citation type="submission" date="2018-12" db="EMBL/GenBank/DDBJ databases">
        <authorList>
            <person name="Will S."/>
            <person name="Neumann-Schaal M."/>
            <person name="Henke P."/>
        </authorList>
    </citation>
    <scope>NUCLEOTIDE SEQUENCE</scope>
    <source>
        <strain evidence="7">PCC 7102</strain>
    </source>
</reference>
<keyword evidence="1" id="KW-0001">2Fe-2S</keyword>
<dbReference type="GO" id="GO:0051537">
    <property type="term" value="F:2 iron, 2 sulfur cluster binding"/>
    <property type="evidence" value="ECO:0007669"/>
    <property type="project" value="UniProtKB-KW"/>
</dbReference>
<dbReference type="OrthoDB" id="477744at2"/>
<keyword evidence="3" id="KW-0560">Oxidoreductase</keyword>
<evidence type="ECO:0000256" key="5">
    <source>
        <dbReference type="ARBA" id="ARBA00023014"/>
    </source>
</evidence>
<evidence type="ECO:0000256" key="4">
    <source>
        <dbReference type="ARBA" id="ARBA00023004"/>
    </source>
</evidence>
<dbReference type="GO" id="GO:0005506">
    <property type="term" value="F:iron ion binding"/>
    <property type="evidence" value="ECO:0007669"/>
    <property type="project" value="InterPro"/>
</dbReference>
<dbReference type="InterPro" id="IPR044043">
    <property type="entry name" value="VanA_C_cat"/>
</dbReference>
<dbReference type="PANTHER" id="PTHR21266">
    <property type="entry name" value="IRON-SULFUR DOMAIN CONTAINING PROTEIN"/>
    <property type="match status" value="1"/>
</dbReference>
<keyword evidence="5" id="KW-0411">Iron-sulfur</keyword>
<evidence type="ECO:0000256" key="3">
    <source>
        <dbReference type="ARBA" id="ARBA00023002"/>
    </source>
</evidence>
<evidence type="ECO:0000256" key="2">
    <source>
        <dbReference type="ARBA" id="ARBA00022723"/>
    </source>
</evidence>
<evidence type="ECO:0000313" key="8">
    <source>
        <dbReference type="Proteomes" id="UP000271624"/>
    </source>
</evidence>
<comment type="caution">
    <text evidence="7">The sequence shown here is derived from an EMBL/GenBank/DDBJ whole genome shotgun (WGS) entry which is preliminary data.</text>
</comment>
<keyword evidence="8" id="KW-1185">Reference proteome</keyword>
<dbReference type="InterPro" id="IPR050584">
    <property type="entry name" value="Cholesterol_7-desaturase"/>
</dbReference>
<evidence type="ECO:0000313" key="7">
    <source>
        <dbReference type="EMBL" id="RUS98001.1"/>
    </source>
</evidence>
<gene>
    <name evidence="7" type="ORF">DSM106972_082200</name>
</gene>
<dbReference type="Pfam" id="PF00355">
    <property type="entry name" value="Rieske"/>
    <property type="match status" value="1"/>
</dbReference>
<dbReference type="Gene3D" id="3.90.380.10">
    <property type="entry name" value="Naphthalene 1,2-dioxygenase Alpha Subunit, Chain A, domain 1"/>
    <property type="match status" value="1"/>
</dbReference>
<dbReference type="InterPro" id="IPR017941">
    <property type="entry name" value="Rieske_2Fe-2S"/>
</dbReference>
<dbReference type="Pfam" id="PF19112">
    <property type="entry name" value="VanA_C"/>
    <property type="match status" value="2"/>
</dbReference>
<feature type="domain" description="Rieske" evidence="6">
    <location>
        <begin position="12"/>
        <end position="114"/>
    </location>
</feature>
<dbReference type="Proteomes" id="UP000271624">
    <property type="component" value="Unassembled WGS sequence"/>
</dbReference>
<dbReference type="PANTHER" id="PTHR21266:SF60">
    <property type="entry name" value="3-KETOSTEROID-9-ALPHA-MONOOXYGENASE, OXYGENASE COMPONENT"/>
    <property type="match status" value="1"/>
</dbReference>
<reference evidence="7" key="2">
    <citation type="journal article" date="2019" name="Genome Biol. Evol.">
        <title>Day and night: Metabolic profiles and evolutionary relationships of six axenic non-marine cyanobacteria.</title>
        <authorList>
            <person name="Will S.E."/>
            <person name="Henke P."/>
            <person name="Boedeker C."/>
            <person name="Huang S."/>
            <person name="Brinkmann H."/>
            <person name="Rohde M."/>
            <person name="Jarek M."/>
            <person name="Friedl T."/>
            <person name="Seufert S."/>
            <person name="Schumacher M."/>
            <person name="Overmann J."/>
            <person name="Neumann-Schaal M."/>
            <person name="Petersen J."/>
        </authorList>
    </citation>
    <scope>NUCLEOTIDE SEQUENCE [LARGE SCALE GENOMIC DNA]</scope>
    <source>
        <strain evidence="7">PCC 7102</strain>
    </source>
</reference>
<keyword evidence="2" id="KW-0479">Metal-binding</keyword>
<dbReference type="EMBL" id="RSCL01000030">
    <property type="protein sequence ID" value="RUS98001.1"/>
    <property type="molecule type" value="Genomic_DNA"/>
</dbReference>
<proteinExistence type="predicted"/>
<dbReference type="GO" id="GO:0016705">
    <property type="term" value="F:oxidoreductase activity, acting on paired donors, with incorporation or reduction of molecular oxygen"/>
    <property type="evidence" value="ECO:0007669"/>
    <property type="project" value="UniProtKB-ARBA"/>
</dbReference>
<evidence type="ECO:0000256" key="1">
    <source>
        <dbReference type="ARBA" id="ARBA00022714"/>
    </source>
</evidence>
<sequence length="324" mass="37164">MEKDQVLLNDWHVIAHAQELKPGAVLPKRLLGEDIVVWHDGTSIHAWQDYCPHRGAKLSLGWVNNNTLICPYHGLVFNTEGKCIKVPGTPETTAPIRLCIKTYQVKERYSLVWVCLGTPQHDIPDLPEWDDADYSKFVCNPQWFKTSSLRVIENFFDPAHIPFVHSGTFSNSNLPEVELGEAIEHSDKLIFKFGLWELDIETGKSELSKTFSNYEFYIFRPLLAYYKRGNPEVNMTSLFAVTPVSEQECIAWSVTAFKGVHNVTNEQWCSTEAKIMSEDRTIIESQRPSHLPLDLQAEVNLPTDRYSMLYRKWLKKQGVTFGCI</sequence>
<dbReference type="AlphaFoldDB" id="A0A3S1C7S8"/>
<accession>A0A3S1C7S8</accession>
<dbReference type="Gene3D" id="2.102.10.10">
    <property type="entry name" value="Rieske [2Fe-2S] iron-sulphur domain"/>
    <property type="match status" value="1"/>
</dbReference>